<evidence type="ECO:0000313" key="23">
    <source>
        <dbReference type="EMBL" id="KAH6826188.1"/>
    </source>
</evidence>
<evidence type="ECO:0000256" key="13">
    <source>
        <dbReference type="ARBA" id="ARBA00022989"/>
    </source>
</evidence>
<keyword evidence="15" id="KW-0675">Receptor</keyword>
<organism evidence="23 24">
    <name type="scientific">Perilla frutescens var. hirtella</name>
    <name type="common">Perilla citriodora</name>
    <name type="synonym">Perilla setoyensis</name>
    <dbReference type="NCBI Taxonomy" id="608512"/>
    <lineage>
        <taxon>Eukaryota</taxon>
        <taxon>Viridiplantae</taxon>
        <taxon>Streptophyta</taxon>
        <taxon>Embryophyta</taxon>
        <taxon>Tracheophyta</taxon>
        <taxon>Spermatophyta</taxon>
        <taxon>Magnoliopsida</taxon>
        <taxon>eudicotyledons</taxon>
        <taxon>Gunneridae</taxon>
        <taxon>Pentapetalae</taxon>
        <taxon>asterids</taxon>
        <taxon>lamiids</taxon>
        <taxon>Lamiales</taxon>
        <taxon>Lamiaceae</taxon>
        <taxon>Nepetoideae</taxon>
        <taxon>Elsholtzieae</taxon>
        <taxon>Perilla</taxon>
    </lineage>
</organism>
<proteinExistence type="predicted"/>
<keyword evidence="14 20" id="KW-0472">Membrane</keyword>
<evidence type="ECO:0000256" key="6">
    <source>
        <dbReference type="ARBA" id="ARBA00022679"/>
    </source>
</evidence>
<evidence type="ECO:0000259" key="22">
    <source>
        <dbReference type="PROSITE" id="PS50011"/>
    </source>
</evidence>
<dbReference type="FunFam" id="1.10.510.10:FF:000044">
    <property type="entry name" value="Putative LRR receptor-like serine/threonine-protein kinase"/>
    <property type="match status" value="1"/>
</dbReference>
<keyword evidence="12" id="KW-0067">ATP-binding</keyword>
<keyword evidence="11" id="KW-0418">Kinase</keyword>
<dbReference type="AlphaFoldDB" id="A0AAD4J3Z4"/>
<sequence>MRIRETVASWVLAVCCFELLKISQSQVPQEEVDALQQIVTEMGATYYKFNGDQCEIEMVGMSPTLPASSEGYVDCNCNFNNNTVCHITNIVLKSLNLPGVLPSNITKLPYLEAVDFAYNLLSGTIPTQWASTKLTNISVLVNRLSGEIPKELGNITTLMYLNLEANHFSGTIPSDIGRLINLRALILSSNLLTGNLPASLSALRNLNDFRINDNSLSGRIPDFIRNWKQLQRLEMQASGLEGPIPSYISGLTMLTGLRISELMSPPQEFPLLMSATGLVTVVLRNCNISGEVPEYIWRRLRLLQMLDISFNKLVGGIPSNIARNLKTVYVTGNMMSGNIPEALLKDGSNIDLSYNNFTLQGPDQPACQTNMNRKVNLFKGSSTANRLQRMLPCSRNVACPRYKCSLFVNCGGSDLTVEDSNRRVIYEGDVGSDPAQHLSMNYWGLISTGAFLDGYSPDSSRAIPPTTNISLPALYTTARLSPLSLTYFHYCLENGSYNVMLHFAEIMFTGNNTYNTLGKRRFDIYIQDNLVWKDFNIEDEARGIGRPLVRAFNATVNDSTLEIRFYWASKGTTRIPSRGDYGSLISAISVNPNFKVCSDGKKKKKKKNITGYIVGAVVAACVIFLISGILWWKCFLKGRRRLGKEFEGLELQTVTFSLKQIKAATNNFDEANKIGEGGFGPVYKGQLPDGTVIAVKQLSSRSRQGNREFLNEIGMFSCFQHPNLVNLYGCCIEGDELLLVYEFMENNSLAHALFGSNKSQLFLDWPTRFKICIGIAKGLAFLHDESRLKIVHRDIKATNVLLDKDLTPKISDFGLARLNEDEKTHISTKVAGTIGYMAPEYALWGYLTDKADVYSFGVVLLEIVSGKSNNSYMPSHNFICLLDWACHLQENKNIDELIDERLGSQVDRKEAERVIKVALLCTNATPSVRPTMSEAVQMIEGKLAIPDAVAVGSTESRIKAVKDFRQERRDESSSTPPRLMDPGFSSYATEFSEITGDSVSHL</sequence>
<feature type="chain" id="PRO_5042182912" description="non-specific serine/threonine protein kinase" evidence="21">
    <location>
        <begin position="26"/>
        <end position="1002"/>
    </location>
</feature>
<dbReference type="FunFam" id="3.80.10.10:FF:000433">
    <property type="entry name" value="Putative LRR receptor-like serine/threonine-protein kinase isoform A"/>
    <property type="match status" value="1"/>
</dbReference>
<keyword evidence="3" id="KW-0723">Serine/threonine-protein kinase</keyword>
<dbReference type="InterPro" id="IPR011009">
    <property type="entry name" value="Kinase-like_dom_sf"/>
</dbReference>
<dbReference type="PROSITE" id="PS00108">
    <property type="entry name" value="PROTEIN_KINASE_ST"/>
    <property type="match status" value="1"/>
</dbReference>
<comment type="subcellular location">
    <subcellularLocation>
        <location evidence="1">Membrane</location>
        <topology evidence="1">Single-pass type I membrane protein</topology>
    </subcellularLocation>
</comment>
<evidence type="ECO:0000256" key="10">
    <source>
        <dbReference type="ARBA" id="ARBA00022741"/>
    </source>
</evidence>
<comment type="catalytic activity">
    <reaction evidence="18">
        <text>L-seryl-[protein] + ATP = O-phospho-L-seryl-[protein] + ADP + H(+)</text>
        <dbReference type="Rhea" id="RHEA:17989"/>
        <dbReference type="Rhea" id="RHEA-COMP:9863"/>
        <dbReference type="Rhea" id="RHEA-COMP:11604"/>
        <dbReference type="ChEBI" id="CHEBI:15378"/>
        <dbReference type="ChEBI" id="CHEBI:29999"/>
        <dbReference type="ChEBI" id="CHEBI:30616"/>
        <dbReference type="ChEBI" id="CHEBI:83421"/>
        <dbReference type="ChEBI" id="CHEBI:456216"/>
        <dbReference type="EC" id="2.7.11.1"/>
    </reaction>
</comment>
<keyword evidence="7 20" id="KW-0812">Transmembrane</keyword>
<dbReference type="FunFam" id="3.30.200.20:FF:000217">
    <property type="entry name" value="probable LRR receptor-like serine/threonine-protein kinase At1g53430"/>
    <property type="match status" value="1"/>
</dbReference>
<dbReference type="InterPro" id="IPR001245">
    <property type="entry name" value="Ser-Thr/Tyr_kinase_cat_dom"/>
</dbReference>
<comment type="caution">
    <text evidence="23">The sequence shown here is derived from an EMBL/GenBank/DDBJ whole genome shotgun (WGS) entry which is preliminary data.</text>
</comment>
<evidence type="ECO:0000256" key="17">
    <source>
        <dbReference type="ARBA" id="ARBA00047899"/>
    </source>
</evidence>
<dbReference type="CDD" id="cd14066">
    <property type="entry name" value="STKc_IRAK"/>
    <property type="match status" value="1"/>
</dbReference>
<keyword evidence="5" id="KW-0433">Leucine-rich repeat</keyword>
<dbReference type="Proteomes" id="UP001190926">
    <property type="component" value="Unassembled WGS sequence"/>
</dbReference>
<dbReference type="Gene3D" id="3.80.10.10">
    <property type="entry name" value="Ribonuclease Inhibitor"/>
    <property type="match status" value="3"/>
</dbReference>
<dbReference type="Gene3D" id="3.30.200.20">
    <property type="entry name" value="Phosphorylase Kinase, domain 1"/>
    <property type="match status" value="1"/>
</dbReference>
<dbReference type="InterPro" id="IPR021720">
    <property type="entry name" value="Malectin_dom"/>
</dbReference>
<evidence type="ECO:0000256" key="5">
    <source>
        <dbReference type="ARBA" id="ARBA00022614"/>
    </source>
</evidence>
<evidence type="ECO:0000256" key="7">
    <source>
        <dbReference type="ARBA" id="ARBA00022692"/>
    </source>
</evidence>
<evidence type="ECO:0000256" key="16">
    <source>
        <dbReference type="ARBA" id="ARBA00023180"/>
    </source>
</evidence>
<name>A0AAD4J3Z4_PERFH</name>
<dbReference type="InterPro" id="IPR032675">
    <property type="entry name" value="LRR_dom_sf"/>
</dbReference>
<keyword evidence="10" id="KW-0547">Nucleotide-binding</keyword>
<evidence type="ECO:0000256" key="9">
    <source>
        <dbReference type="ARBA" id="ARBA00022737"/>
    </source>
</evidence>
<evidence type="ECO:0000256" key="14">
    <source>
        <dbReference type="ARBA" id="ARBA00023136"/>
    </source>
</evidence>
<dbReference type="SMART" id="SM00220">
    <property type="entry name" value="S_TKc"/>
    <property type="match status" value="1"/>
</dbReference>
<protein>
    <recommendedName>
        <fullName evidence="2">non-specific serine/threonine protein kinase</fullName>
        <ecNumber evidence="2">2.7.11.1</ecNumber>
    </recommendedName>
</protein>
<evidence type="ECO:0000256" key="2">
    <source>
        <dbReference type="ARBA" id="ARBA00012513"/>
    </source>
</evidence>
<gene>
    <name evidence="23" type="ORF">C2S53_001625</name>
</gene>
<dbReference type="FunFam" id="2.60.120.430:FF:000004">
    <property type="entry name" value="Putative leucine-rich repeat receptor-like serine/threonine-protein kinase"/>
    <property type="match status" value="1"/>
</dbReference>
<evidence type="ECO:0000256" key="18">
    <source>
        <dbReference type="ARBA" id="ARBA00048679"/>
    </source>
</evidence>
<keyword evidence="9" id="KW-0677">Repeat</keyword>
<dbReference type="Pfam" id="PF00560">
    <property type="entry name" value="LRR_1"/>
    <property type="match status" value="1"/>
</dbReference>
<dbReference type="SUPFAM" id="SSF56112">
    <property type="entry name" value="Protein kinase-like (PK-like)"/>
    <property type="match status" value="1"/>
</dbReference>
<dbReference type="GO" id="GO:0004674">
    <property type="term" value="F:protein serine/threonine kinase activity"/>
    <property type="evidence" value="ECO:0007669"/>
    <property type="project" value="UniProtKB-KW"/>
</dbReference>
<keyword evidence="13 20" id="KW-1133">Transmembrane helix</keyword>
<dbReference type="Pfam" id="PF11721">
    <property type="entry name" value="Malectin"/>
    <property type="match status" value="1"/>
</dbReference>
<dbReference type="Pfam" id="PF07714">
    <property type="entry name" value="PK_Tyr_Ser-Thr"/>
    <property type="match status" value="1"/>
</dbReference>
<accession>A0AAD4J3Z4</accession>
<comment type="catalytic activity">
    <reaction evidence="17">
        <text>L-threonyl-[protein] + ATP = O-phospho-L-threonyl-[protein] + ADP + H(+)</text>
        <dbReference type="Rhea" id="RHEA:46608"/>
        <dbReference type="Rhea" id="RHEA-COMP:11060"/>
        <dbReference type="Rhea" id="RHEA-COMP:11605"/>
        <dbReference type="ChEBI" id="CHEBI:15378"/>
        <dbReference type="ChEBI" id="CHEBI:30013"/>
        <dbReference type="ChEBI" id="CHEBI:30616"/>
        <dbReference type="ChEBI" id="CHEBI:61977"/>
        <dbReference type="ChEBI" id="CHEBI:456216"/>
        <dbReference type="EC" id="2.7.11.1"/>
    </reaction>
</comment>
<dbReference type="InterPro" id="IPR001611">
    <property type="entry name" value="Leu-rich_rpt"/>
</dbReference>
<keyword evidence="8 21" id="KW-0732">Signal</keyword>
<feature type="transmembrane region" description="Helical" evidence="20">
    <location>
        <begin position="609"/>
        <end position="632"/>
    </location>
</feature>
<evidence type="ECO:0000256" key="3">
    <source>
        <dbReference type="ARBA" id="ARBA00022527"/>
    </source>
</evidence>
<keyword evidence="6" id="KW-0808">Transferase</keyword>
<dbReference type="InterPro" id="IPR000719">
    <property type="entry name" value="Prot_kinase_dom"/>
</dbReference>
<evidence type="ECO:0000256" key="20">
    <source>
        <dbReference type="SAM" id="Phobius"/>
    </source>
</evidence>
<evidence type="ECO:0000256" key="8">
    <source>
        <dbReference type="ARBA" id="ARBA00022729"/>
    </source>
</evidence>
<evidence type="ECO:0000256" key="21">
    <source>
        <dbReference type="SAM" id="SignalP"/>
    </source>
</evidence>
<dbReference type="InterPro" id="IPR008271">
    <property type="entry name" value="Ser/Thr_kinase_AS"/>
</dbReference>
<dbReference type="PROSITE" id="PS50011">
    <property type="entry name" value="PROTEIN_KINASE_DOM"/>
    <property type="match status" value="1"/>
</dbReference>
<feature type="domain" description="Protein kinase" evidence="22">
    <location>
        <begin position="668"/>
        <end position="943"/>
    </location>
</feature>
<dbReference type="SUPFAM" id="SSF52058">
    <property type="entry name" value="L domain-like"/>
    <property type="match status" value="1"/>
</dbReference>
<feature type="region of interest" description="Disordered" evidence="19">
    <location>
        <begin position="964"/>
        <end position="985"/>
    </location>
</feature>
<dbReference type="PANTHER" id="PTHR48006:SF72">
    <property type="entry name" value="LRR RECEPTOR-LIKE SERINE_THREONINE-PROTEIN KINASE RFK1-RELATED"/>
    <property type="match status" value="1"/>
</dbReference>
<keyword evidence="24" id="KW-1185">Reference proteome</keyword>
<dbReference type="GO" id="GO:0016020">
    <property type="term" value="C:membrane"/>
    <property type="evidence" value="ECO:0007669"/>
    <property type="project" value="UniProtKB-SubCell"/>
</dbReference>
<dbReference type="InterPro" id="IPR051824">
    <property type="entry name" value="LRR_Rcpt-Like_S/T_Kinase"/>
</dbReference>
<dbReference type="FunFam" id="3.80.10.10:FF:000452">
    <property type="entry name" value="Probable LRR receptor-like serine/threonine-protein kinase RFK1"/>
    <property type="match status" value="1"/>
</dbReference>
<evidence type="ECO:0000256" key="4">
    <source>
        <dbReference type="ARBA" id="ARBA00022553"/>
    </source>
</evidence>
<dbReference type="PANTHER" id="PTHR48006">
    <property type="entry name" value="LEUCINE-RICH REPEAT-CONTAINING PROTEIN DDB_G0281931-RELATED"/>
    <property type="match status" value="1"/>
</dbReference>
<keyword evidence="4" id="KW-0597">Phosphoprotein</keyword>
<evidence type="ECO:0000313" key="24">
    <source>
        <dbReference type="Proteomes" id="UP001190926"/>
    </source>
</evidence>
<evidence type="ECO:0000256" key="11">
    <source>
        <dbReference type="ARBA" id="ARBA00022777"/>
    </source>
</evidence>
<evidence type="ECO:0000256" key="1">
    <source>
        <dbReference type="ARBA" id="ARBA00004479"/>
    </source>
</evidence>
<dbReference type="EC" id="2.7.11.1" evidence="2"/>
<feature type="signal peptide" evidence="21">
    <location>
        <begin position="1"/>
        <end position="25"/>
    </location>
</feature>
<dbReference type="Gene3D" id="2.60.120.430">
    <property type="entry name" value="Galactose-binding lectin"/>
    <property type="match status" value="1"/>
</dbReference>
<evidence type="ECO:0000256" key="12">
    <source>
        <dbReference type="ARBA" id="ARBA00022840"/>
    </source>
</evidence>
<dbReference type="Gene3D" id="1.10.510.10">
    <property type="entry name" value="Transferase(Phosphotransferase) domain 1"/>
    <property type="match status" value="1"/>
</dbReference>
<reference evidence="23 24" key="1">
    <citation type="journal article" date="2021" name="Nat. Commun.">
        <title>Incipient diploidization of the medicinal plant Perilla within 10,000 years.</title>
        <authorList>
            <person name="Zhang Y."/>
            <person name="Shen Q."/>
            <person name="Leng L."/>
            <person name="Zhang D."/>
            <person name="Chen S."/>
            <person name="Shi Y."/>
            <person name="Ning Z."/>
            <person name="Chen S."/>
        </authorList>
    </citation>
    <scope>NUCLEOTIDE SEQUENCE [LARGE SCALE GENOMIC DNA]</scope>
    <source>
        <strain evidence="24">cv. PC099</strain>
    </source>
</reference>
<dbReference type="EMBL" id="SDAM02000167">
    <property type="protein sequence ID" value="KAH6826188.1"/>
    <property type="molecule type" value="Genomic_DNA"/>
</dbReference>
<evidence type="ECO:0000256" key="15">
    <source>
        <dbReference type="ARBA" id="ARBA00023170"/>
    </source>
</evidence>
<dbReference type="GO" id="GO:0005524">
    <property type="term" value="F:ATP binding"/>
    <property type="evidence" value="ECO:0007669"/>
    <property type="project" value="UniProtKB-KW"/>
</dbReference>
<evidence type="ECO:0000256" key="19">
    <source>
        <dbReference type="SAM" id="MobiDB-lite"/>
    </source>
</evidence>
<keyword evidence="16" id="KW-0325">Glycoprotein</keyword>